<dbReference type="Pfam" id="PF26188">
    <property type="entry name" value="RESC6"/>
    <property type="match status" value="1"/>
</dbReference>
<dbReference type="KEGG" id="bmic:BMR1_03g02551"/>
<dbReference type="GeneID" id="24425152"/>
<evidence type="ECO:0000259" key="1">
    <source>
        <dbReference type="Pfam" id="PF26188"/>
    </source>
</evidence>
<reference evidence="2 3" key="2">
    <citation type="journal article" date="2013" name="PLoS ONE">
        <title>Whole genome mapping and re-organization of the nuclear and mitochondrial genomes of Babesia microti isolates.</title>
        <authorList>
            <person name="Cornillot E."/>
            <person name="Dassouli A."/>
            <person name="Garg A."/>
            <person name="Pachikara N."/>
            <person name="Randazzo S."/>
            <person name="Depoix D."/>
            <person name="Carcy B."/>
            <person name="Delbecq S."/>
            <person name="Frutos R."/>
            <person name="Silva J.C."/>
            <person name="Sutton R."/>
            <person name="Krause P.J."/>
            <person name="Mamoun C.B."/>
        </authorList>
    </citation>
    <scope>NUCLEOTIDE SEQUENCE [LARGE SCALE GENOMIC DNA]</scope>
    <source>
        <strain evidence="2 3">RI</strain>
    </source>
</reference>
<feature type="domain" description="RNA-editing substrate-binding complex 6 protein" evidence="1">
    <location>
        <begin position="105"/>
        <end position="274"/>
    </location>
</feature>
<dbReference type="AlphaFoldDB" id="A0A1R4ABS1"/>
<proteinExistence type="predicted"/>
<dbReference type="OrthoDB" id="361706at2759"/>
<gene>
    <name evidence="2" type="ORF">BMR1_03g02551</name>
</gene>
<dbReference type="RefSeq" id="XP_021338628.1">
    <property type="nucleotide sequence ID" value="XM_021482066.1"/>
</dbReference>
<dbReference type="Proteomes" id="UP000002899">
    <property type="component" value="Chromosome III"/>
</dbReference>
<organism evidence="2 3">
    <name type="scientific">Babesia microti (strain RI)</name>
    <dbReference type="NCBI Taxonomy" id="1133968"/>
    <lineage>
        <taxon>Eukaryota</taxon>
        <taxon>Sar</taxon>
        <taxon>Alveolata</taxon>
        <taxon>Apicomplexa</taxon>
        <taxon>Aconoidasida</taxon>
        <taxon>Piroplasmida</taxon>
        <taxon>Babesiidae</taxon>
        <taxon>Babesia</taxon>
    </lineage>
</organism>
<dbReference type="VEuPathDB" id="PiroplasmaDB:BMR1_03g02551"/>
<dbReference type="EMBL" id="LN871598">
    <property type="protein sequence ID" value="SJK86471.1"/>
    <property type="molecule type" value="Genomic_DNA"/>
</dbReference>
<evidence type="ECO:0000313" key="2">
    <source>
        <dbReference type="EMBL" id="SJK86471.1"/>
    </source>
</evidence>
<reference evidence="2 3" key="3">
    <citation type="journal article" date="2016" name="Sci. Rep.">
        <title>Genome-wide diversity and gene expression profiling of Babesia microti isolates identify polymorphic genes that mediate host-pathogen interactions.</title>
        <authorList>
            <person name="Silva J.C."/>
            <person name="Cornillot E."/>
            <person name="McCracken C."/>
            <person name="Usmani-Brown S."/>
            <person name="Dwivedi A."/>
            <person name="Ifeonu O.O."/>
            <person name="Crabtree J."/>
            <person name="Gotia H.T."/>
            <person name="Virji A.Z."/>
            <person name="Reynes C."/>
            <person name="Colinge J."/>
            <person name="Kumar V."/>
            <person name="Lawres L."/>
            <person name="Pazzi J.E."/>
            <person name="Pablo J.V."/>
            <person name="Hung C."/>
            <person name="Brancato J."/>
            <person name="Kumari P."/>
            <person name="Orvis J."/>
            <person name="Tretina K."/>
            <person name="Chibucos M."/>
            <person name="Ott S."/>
            <person name="Sadzewicz L."/>
            <person name="Sengamalay N."/>
            <person name="Shetty A.C."/>
            <person name="Su Q."/>
            <person name="Tallon L."/>
            <person name="Fraser C.M."/>
            <person name="Frutos R."/>
            <person name="Molina D.M."/>
            <person name="Krause P.J."/>
            <person name="Ben Mamoun C."/>
        </authorList>
    </citation>
    <scope>NUCLEOTIDE SEQUENCE [LARGE SCALE GENOMIC DNA]</scope>
    <source>
        <strain evidence="2 3">RI</strain>
    </source>
</reference>
<name>A0A1R4ABS1_BABMR</name>
<evidence type="ECO:0000313" key="3">
    <source>
        <dbReference type="Proteomes" id="UP000002899"/>
    </source>
</evidence>
<protein>
    <recommendedName>
        <fullName evidence="1">RNA-editing substrate-binding complex 6 protein domain-containing protein</fullName>
    </recommendedName>
</protein>
<reference evidence="2 3" key="1">
    <citation type="journal article" date="2012" name="Nucleic Acids Res.">
        <title>Sequencing of the smallest Apicomplexan genome from the human pathogen Babesia microti.</title>
        <authorList>
            <person name="Cornillot E."/>
            <person name="Hadj-Kaddour K."/>
            <person name="Dassouli A."/>
            <person name="Noel B."/>
            <person name="Ranwez V."/>
            <person name="Vacherie B."/>
            <person name="Augagneur Y."/>
            <person name="Bres V."/>
            <person name="Duclos A."/>
            <person name="Randazzo S."/>
            <person name="Carcy B."/>
            <person name="Debierre-Grockiego F."/>
            <person name="Delbecq S."/>
            <person name="Moubri-Menage K."/>
            <person name="Shams-Eldin H."/>
            <person name="Usmani-Brown S."/>
            <person name="Bringaud F."/>
            <person name="Wincker P."/>
            <person name="Vivares C.P."/>
            <person name="Schwarz R.T."/>
            <person name="Schetters T.P."/>
            <person name="Krause P.J."/>
            <person name="Gorenflot A."/>
            <person name="Berry V."/>
            <person name="Barbe V."/>
            <person name="Ben Mamoun C."/>
        </authorList>
    </citation>
    <scope>NUCLEOTIDE SEQUENCE [LARGE SCALE GENOMIC DNA]</scope>
    <source>
        <strain evidence="2 3">RI</strain>
    </source>
</reference>
<keyword evidence="3" id="KW-1185">Reference proteome</keyword>
<dbReference type="InterPro" id="IPR058917">
    <property type="entry name" value="RESC6_dom"/>
</dbReference>
<sequence length="404" mass="46282">MNNIRNLFQKFNMISSGVKPRADELLKLMSNVSITMDDMKLISELNAKLKYPDVNREIARFTGKRAMIMNISTLTSIISSLSRANYFDKGFYQKISEIYAYRIHESNTIDATTICHAYSLLPPPPFDMLFKITGDLLLKNDMINQLSARNSAHLLNSFSRANVQHMQLFTQILKHIQNLPLGNLEAHHSTLVLNALAKFLIFDRSAIDNLLEHMKFSIQNLKPENIANAIHALAKLNHTTPLITDLSFKVLSMLPEVGVRELSNCLWGLSKLKVLNADYFLKCFVYIEMKVNETVSDGKSVAQIMESLRRMDRDSLTRDTIDKVITTIIAPLIDKIDKLSVPVITQISWCLVDLGYVNHEFVRKSFQEFRCIKIDTTGTEWAYVKLLARTITERYPETKFVRLE</sequence>
<accession>A0A1R4ABS1</accession>